<keyword evidence="1" id="KW-0167">Capsid protein</keyword>
<protein>
    <submittedName>
        <fullName evidence="1">Coat protein</fullName>
    </submittedName>
</protein>
<gene>
    <name evidence="1" type="primary">CP</name>
</gene>
<dbReference type="EMBL" id="OR346818">
    <property type="protein sequence ID" value="WLJ60515.1"/>
    <property type="molecule type" value="Genomic_RNA"/>
</dbReference>
<proteinExistence type="predicted"/>
<dbReference type="Pfam" id="PF05892">
    <property type="entry name" value="Tricho_coat"/>
    <property type="match status" value="1"/>
</dbReference>
<name>A0AA50A7E2_9VIRU</name>
<reference evidence="1" key="1">
    <citation type="submission" date="2023-07" db="EMBL/GenBank/DDBJ databases">
        <title>Identification of a novel betaflexivirus from hemp (Cannabis sativa).</title>
        <authorList>
            <person name="Choi D."/>
            <person name="Legay S."/>
            <person name="Guerriero G."/>
            <person name="Hausman J.-F."/>
            <person name="Hahn Y."/>
        </authorList>
    </citation>
    <scope>NUCLEOTIDE SEQUENCE</scope>
    <source>
        <strain evidence="1">GG</strain>
    </source>
</reference>
<keyword evidence="1" id="KW-0946">Virion</keyword>
<dbReference type="InterPro" id="IPR008879">
    <property type="entry name" value="Coat_protein_tricho/vitivirus"/>
</dbReference>
<sequence>MEAGEKGRKLCVARRNDLEMATDFSKIVRQRIKNLLELAFQAQVNRASEPVRRDSRRALLRFIFGRFAVMGTSPKTKYPDENVNSEEFHLINPNNDVERVSFTVNFFSVKNMICTSLMTGDSNYVRSMTFRAACRPFARYAFRYLEQFDVVTCLMQKLPATCANGPHVAFDFADGLVADRLGRVLSLEEKRVIQRLHRRVFATANRLSVISAQSEMNDDEI</sequence>
<evidence type="ECO:0000313" key="1">
    <source>
        <dbReference type="EMBL" id="WLJ60515.1"/>
    </source>
</evidence>
<organism evidence="1">
    <name type="scientific">Hemp virus T</name>
    <dbReference type="NCBI Taxonomy" id="3064295"/>
    <lineage>
        <taxon>Viruses</taxon>
        <taxon>Riboviria</taxon>
        <taxon>Orthornavirae</taxon>
        <taxon>Kitrinoviricota</taxon>
        <taxon>Alsuviricetes</taxon>
        <taxon>Tymovirales</taxon>
        <taxon>Betaflexiviridae</taxon>
    </lineage>
</organism>
<dbReference type="GO" id="GO:0019028">
    <property type="term" value="C:viral capsid"/>
    <property type="evidence" value="ECO:0007669"/>
    <property type="project" value="UniProtKB-KW"/>
</dbReference>
<accession>A0AA50A7E2</accession>